<feature type="transmembrane region" description="Helical" evidence="1">
    <location>
        <begin position="6"/>
        <end position="29"/>
    </location>
</feature>
<keyword evidence="1" id="KW-0812">Transmembrane</keyword>
<feature type="transmembrane region" description="Helical" evidence="1">
    <location>
        <begin position="227"/>
        <end position="248"/>
    </location>
</feature>
<feature type="transmembrane region" description="Helical" evidence="1">
    <location>
        <begin position="41"/>
        <end position="63"/>
    </location>
</feature>
<protein>
    <recommendedName>
        <fullName evidence="4">RGS domain-containing protein</fullName>
    </recommendedName>
</protein>
<feature type="transmembrane region" description="Helical" evidence="1">
    <location>
        <begin position="166"/>
        <end position="191"/>
    </location>
</feature>
<feature type="transmembrane region" description="Helical" evidence="1">
    <location>
        <begin position="203"/>
        <end position="221"/>
    </location>
</feature>
<feature type="transmembrane region" description="Helical" evidence="1">
    <location>
        <begin position="123"/>
        <end position="146"/>
    </location>
</feature>
<organism evidence="2 3">
    <name type="scientific">Stentor coeruleus</name>
    <dbReference type="NCBI Taxonomy" id="5963"/>
    <lineage>
        <taxon>Eukaryota</taxon>
        <taxon>Sar</taxon>
        <taxon>Alveolata</taxon>
        <taxon>Ciliophora</taxon>
        <taxon>Postciliodesmatophora</taxon>
        <taxon>Heterotrichea</taxon>
        <taxon>Heterotrichida</taxon>
        <taxon>Stentoridae</taxon>
        <taxon>Stentor</taxon>
    </lineage>
</organism>
<evidence type="ECO:0008006" key="4">
    <source>
        <dbReference type="Google" id="ProtNLM"/>
    </source>
</evidence>
<name>A0A1R2CNG0_9CILI</name>
<keyword evidence="1" id="KW-0472">Membrane</keyword>
<evidence type="ECO:0000313" key="2">
    <source>
        <dbReference type="EMBL" id="OMJ90552.1"/>
    </source>
</evidence>
<sequence length="373" mass="43966">MRSICNIAEFFLVSGTLSVFFCWNFYYLLRNRYDLNALNRGWYLMMQEFFMVYIYCQCGLNLVYLQSEIIIVCSSVGFLISDYAYTVTYMLFVYRIVLLNKIEFGQIGTKDYSKAMKRLNNLWNIKISFGITFTLSTPAIIAYFLICDENSILENLNTPFEKTYKSIFAQVCFAITVFEYCLYLALFIRVLFGKFRITLKIEIFLNLLIWLLYSTLRPISLSPFSKYSFYVPLRTICLNAIIIISLHIRTFIKGVPYPPLLLSSSIFIYEHQKLYEYFSCYVNKLEDKSYSFALKLGLYISMFKLDNKTELIEQIEMQCLELGIKGFSIEKIEEMEMYARDRVDQIYGKFTDSLEFEELVNDSAKNRSALMFL</sequence>
<feature type="transmembrane region" description="Helical" evidence="1">
    <location>
        <begin position="69"/>
        <end position="92"/>
    </location>
</feature>
<evidence type="ECO:0000313" key="3">
    <source>
        <dbReference type="Proteomes" id="UP000187209"/>
    </source>
</evidence>
<dbReference type="AlphaFoldDB" id="A0A1R2CNG0"/>
<gene>
    <name evidence="2" type="ORF">SteCoe_7045</name>
</gene>
<accession>A0A1R2CNG0</accession>
<keyword evidence="3" id="KW-1185">Reference proteome</keyword>
<proteinExistence type="predicted"/>
<keyword evidence="1" id="KW-1133">Transmembrane helix</keyword>
<dbReference type="Proteomes" id="UP000187209">
    <property type="component" value="Unassembled WGS sequence"/>
</dbReference>
<reference evidence="2 3" key="1">
    <citation type="submission" date="2016-11" db="EMBL/GenBank/DDBJ databases">
        <title>The macronuclear genome of Stentor coeruleus: a giant cell with tiny introns.</title>
        <authorList>
            <person name="Slabodnick M."/>
            <person name="Ruby J.G."/>
            <person name="Reiff S.B."/>
            <person name="Swart E.C."/>
            <person name="Gosai S."/>
            <person name="Prabakaran S."/>
            <person name="Witkowska E."/>
            <person name="Larue G.E."/>
            <person name="Fisher S."/>
            <person name="Freeman R.M."/>
            <person name="Gunawardena J."/>
            <person name="Chu W."/>
            <person name="Stover N.A."/>
            <person name="Gregory B.D."/>
            <person name="Nowacki M."/>
            <person name="Derisi J."/>
            <person name="Roy S.W."/>
            <person name="Marshall W.F."/>
            <person name="Sood P."/>
        </authorList>
    </citation>
    <scope>NUCLEOTIDE SEQUENCE [LARGE SCALE GENOMIC DNA]</scope>
    <source>
        <strain evidence="2">WM001</strain>
    </source>
</reference>
<comment type="caution">
    <text evidence="2">The sequence shown here is derived from an EMBL/GenBank/DDBJ whole genome shotgun (WGS) entry which is preliminary data.</text>
</comment>
<evidence type="ECO:0000256" key="1">
    <source>
        <dbReference type="SAM" id="Phobius"/>
    </source>
</evidence>
<dbReference type="EMBL" id="MPUH01000100">
    <property type="protein sequence ID" value="OMJ90552.1"/>
    <property type="molecule type" value="Genomic_DNA"/>
</dbReference>